<dbReference type="GO" id="GO:0050136">
    <property type="term" value="F:NADH dehydrogenase (quinone) (non-electrogenic) activity"/>
    <property type="evidence" value="ECO:0007669"/>
    <property type="project" value="UniProtKB-EC"/>
</dbReference>
<proteinExistence type="inferred from homology"/>
<evidence type="ECO:0000256" key="3">
    <source>
        <dbReference type="ARBA" id="ARBA00022630"/>
    </source>
</evidence>
<reference evidence="10 11" key="1">
    <citation type="submission" date="2014-04" db="EMBL/GenBank/DDBJ databases">
        <title>Evolutionary Origins and Diversification of the Mycorrhizal Mutualists.</title>
        <authorList>
            <consortium name="DOE Joint Genome Institute"/>
            <consortium name="Mycorrhizal Genomics Consortium"/>
            <person name="Kohler A."/>
            <person name="Kuo A."/>
            <person name="Nagy L.G."/>
            <person name="Floudas D."/>
            <person name="Copeland A."/>
            <person name="Barry K.W."/>
            <person name="Cichocki N."/>
            <person name="Veneault-Fourrey C."/>
            <person name="LaButti K."/>
            <person name="Lindquist E.A."/>
            <person name="Lipzen A."/>
            <person name="Lundell T."/>
            <person name="Morin E."/>
            <person name="Murat C."/>
            <person name="Riley R."/>
            <person name="Ohm R."/>
            <person name="Sun H."/>
            <person name="Tunlid A."/>
            <person name="Henrissat B."/>
            <person name="Grigoriev I.V."/>
            <person name="Hibbett D.S."/>
            <person name="Martin F."/>
        </authorList>
    </citation>
    <scope>NUCLEOTIDE SEQUENCE [LARGE SCALE GENOMIC DNA]</scope>
    <source>
        <strain evidence="10 11">MD-312</strain>
    </source>
</reference>
<evidence type="ECO:0000256" key="4">
    <source>
        <dbReference type="ARBA" id="ARBA00022827"/>
    </source>
</evidence>
<comment type="catalytic activity">
    <reaction evidence="8">
        <text>a ubiquinone + NADH + H(+) = a ubiquinol + NAD(+)</text>
        <dbReference type="Rhea" id="RHEA:23152"/>
        <dbReference type="Rhea" id="RHEA-COMP:9565"/>
        <dbReference type="Rhea" id="RHEA-COMP:9566"/>
        <dbReference type="ChEBI" id="CHEBI:15378"/>
        <dbReference type="ChEBI" id="CHEBI:16389"/>
        <dbReference type="ChEBI" id="CHEBI:17976"/>
        <dbReference type="ChEBI" id="CHEBI:57540"/>
        <dbReference type="ChEBI" id="CHEBI:57945"/>
    </reaction>
</comment>
<dbReference type="EC" id="1.6.5.9" evidence="2"/>
<protein>
    <recommendedName>
        <fullName evidence="2">NADH:ubiquinone reductase (non-electrogenic)</fullName>
        <ecNumber evidence="2">1.6.5.9</ecNumber>
    </recommendedName>
</protein>
<evidence type="ECO:0000256" key="6">
    <source>
        <dbReference type="ARBA" id="ARBA00023027"/>
    </source>
</evidence>
<dbReference type="OrthoDB" id="3244603at2759"/>
<dbReference type="PANTHER" id="PTHR43706:SF47">
    <property type="entry name" value="EXTERNAL NADH-UBIQUINONE OXIDOREDUCTASE 1, MITOCHONDRIAL-RELATED"/>
    <property type="match status" value="1"/>
</dbReference>
<name>A0A0C9W619_9AGAM</name>
<dbReference type="InterPro" id="IPR045024">
    <property type="entry name" value="NDH-2"/>
</dbReference>
<dbReference type="AlphaFoldDB" id="A0A0C9W619"/>
<dbReference type="Gene3D" id="3.50.50.100">
    <property type="match status" value="2"/>
</dbReference>
<organism evidence="10 11">
    <name type="scientific">Hydnomerulius pinastri MD-312</name>
    <dbReference type="NCBI Taxonomy" id="994086"/>
    <lineage>
        <taxon>Eukaryota</taxon>
        <taxon>Fungi</taxon>
        <taxon>Dikarya</taxon>
        <taxon>Basidiomycota</taxon>
        <taxon>Agaricomycotina</taxon>
        <taxon>Agaricomycetes</taxon>
        <taxon>Agaricomycetidae</taxon>
        <taxon>Boletales</taxon>
        <taxon>Boletales incertae sedis</taxon>
        <taxon>Leucogyrophana</taxon>
    </lineage>
</organism>
<evidence type="ECO:0000256" key="2">
    <source>
        <dbReference type="ARBA" id="ARBA00012637"/>
    </source>
</evidence>
<evidence type="ECO:0000256" key="7">
    <source>
        <dbReference type="ARBA" id="ARBA00047599"/>
    </source>
</evidence>
<sequence length="197" mass="21991">MRLVEALPSVLPMFSKELIQYTERTFKESRTEIMTGTMVKGMTPSSVLLKPKDVPEEEVVYHLRIMGTPSIFVIGDCTSASYAPTAQVASQQGVYLARMLKLIAKRDALENKLQLLTNANVEGEDVTDEATAEVESIKRNIERIKLKPFHYSQQGPLAYIGSDKAIADVPIFGREVRVSDFVLFSSLICRWSSTIDS</sequence>
<comment type="catalytic activity">
    <reaction evidence="7">
        <text>a quinone + NADH + H(+) = a quinol + NAD(+)</text>
        <dbReference type="Rhea" id="RHEA:46160"/>
        <dbReference type="ChEBI" id="CHEBI:15378"/>
        <dbReference type="ChEBI" id="CHEBI:24646"/>
        <dbReference type="ChEBI" id="CHEBI:57540"/>
        <dbReference type="ChEBI" id="CHEBI:57945"/>
        <dbReference type="ChEBI" id="CHEBI:132124"/>
        <dbReference type="EC" id="1.6.5.9"/>
    </reaction>
</comment>
<dbReference type="GO" id="GO:0005739">
    <property type="term" value="C:mitochondrion"/>
    <property type="evidence" value="ECO:0007669"/>
    <property type="project" value="TreeGrafter"/>
</dbReference>
<evidence type="ECO:0000256" key="5">
    <source>
        <dbReference type="ARBA" id="ARBA00023002"/>
    </source>
</evidence>
<keyword evidence="11" id="KW-1185">Reference proteome</keyword>
<dbReference type="EMBL" id="KN839856">
    <property type="protein sequence ID" value="KIJ62218.1"/>
    <property type="molecule type" value="Genomic_DNA"/>
</dbReference>
<accession>A0A0C9W619</accession>
<dbReference type="Proteomes" id="UP000053820">
    <property type="component" value="Unassembled WGS sequence"/>
</dbReference>
<evidence type="ECO:0000256" key="1">
    <source>
        <dbReference type="ARBA" id="ARBA00005272"/>
    </source>
</evidence>
<feature type="coiled-coil region" evidence="9">
    <location>
        <begin position="99"/>
        <end position="147"/>
    </location>
</feature>
<dbReference type="SUPFAM" id="SSF51905">
    <property type="entry name" value="FAD/NAD(P)-binding domain"/>
    <property type="match status" value="1"/>
</dbReference>
<evidence type="ECO:0000313" key="10">
    <source>
        <dbReference type="EMBL" id="KIJ62218.1"/>
    </source>
</evidence>
<evidence type="ECO:0000313" key="11">
    <source>
        <dbReference type="Proteomes" id="UP000053820"/>
    </source>
</evidence>
<gene>
    <name evidence="10" type="ORF">HYDPIDRAFT_30483</name>
</gene>
<dbReference type="PANTHER" id="PTHR43706">
    <property type="entry name" value="NADH DEHYDROGENASE"/>
    <property type="match status" value="1"/>
</dbReference>
<keyword evidence="9" id="KW-0175">Coiled coil</keyword>
<evidence type="ECO:0000256" key="8">
    <source>
        <dbReference type="ARBA" id="ARBA00049010"/>
    </source>
</evidence>
<keyword evidence="6" id="KW-0520">NAD</keyword>
<dbReference type="InterPro" id="IPR036188">
    <property type="entry name" value="FAD/NAD-bd_sf"/>
</dbReference>
<keyword evidence="3" id="KW-0285">Flavoprotein</keyword>
<dbReference type="HOGENOM" id="CLU_1384333_0_0_1"/>
<evidence type="ECO:0000256" key="9">
    <source>
        <dbReference type="SAM" id="Coils"/>
    </source>
</evidence>
<comment type="similarity">
    <text evidence="1">Belongs to the NADH dehydrogenase family.</text>
</comment>
<keyword evidence="5" id="KW-0560">Oxidoreductase</keyword>
<keyword evidence="4" id="KW-0274">FAD</keyword>